<accession>A0A0B4DRB6</accession>
<dbReference type="Proteomes" id="UP000031166">
    <property type="component" value="Unassembled WGS sequence"/>
</dbReference>
<keyword evidence="1" id="KW-0812">Transmembrane</keyword>
<gene>
    <name evidence="2" type="ORF">RM53_10560</name>
</gene>
<proteinExistence type="predicted"/>
<sequence length="114" mass="12511">MKRFLTFPRLAMIFFGLFGITVVGIFALQDYWVAPGKRCEAAGKWYDMENRICAQPISIAQITGRPNGVSRAEASAEKNRELVRIEQGLAAQSRARAAEAERQKAALAAARPAA</sequence>
<dbReference type="EMBL" id="JWSY01000019">
    <property type="protein sequence ID" value="KIC56803.1"/>
    <property type="molecule type" value="Genomic_DNA"/>
</dbReference>
<name>A0A0B4DRB6_9CAUL</name>
<feature type="transmembrane region" description="Helical" evidence="1">
    <location>
        <begin position="6"/>
        <end position="28"/>
    </location>
</feature>
<dbReference type="AlphaFoldDB" id="A0A0B4DRB6"/>
<evidence type="ECO:0000313" key="2">
    <source>
        <dbReference type="EMBL" id="KIC56803.1"/>
    </source>
</evidence>
<dbReference type="STRING" id="172043.RM53_10560"/>
<keyword evidence="1" id="KW-1133">Transmembrane helix</keyword>
<organism evidence="2 3">
    <name type="scientific">Brevundimonas nasdae</name>
    <dbReference type="NCBI Taxonomy" id="172043"/>
    <lineage>
        <taxon>Bacteria</taxon>
        <taxon>Pseudomonadati</taxon>
        <taxon>Pseudomonadota</taxon>
        <taxon>Alphaproteobacteria</taxon>
        <taxon>Caulobacterales</taxon>
        <taxon>Caulobacteraceae</taxon>
        <taxon>Brevundimonas</taxon>
    </lineage>
</organism>
<dbReference type="RefSeq" id="WP_039246606.1">
    <property type="nucleotide sequence ID" value="NZ_JWSY01000019.1"/>
</dbReference>
<evidence type="ECO:0000256" key="1">
    <source>
        <dbReference type="SAM" id="Phobius"/>
    </source>
</evidence>
<comment type="caution">
    <text evidence="2">The sequence shown here is derived from an EMBL/GenBank/DDBJ whole genome shotgun (WGS) entry which is preliminary data.</text>
</comment>
<protein>
    <submittedName>
        <fullName evidence="2">Uncharacterized protein</fullName>
    </submittedName>
</protein>
<reference evidence="2 3" key="1">
    <citation type="submission" date="2014-12" db="EMBL/GenBank/DDBJ databases">
        <title>Genome sequencing of Brevundimonas nasdae TPW30.</title>
        <authorList>
            <person name="Tan P.W."/>
            <person name="Chan K.-G."/>
        </authorList>
    </citation>
    <scope>NUCLEOTIDE SEQUENCE [LARGE SCALE GENOMIC DNA]</scope>
    <source>
        <strain evidence="2 3">TPW30</strain>
    </source>
</reference>
<keyword evidence="1" id="KW-0472">Membrane</keyword>
<evidence type="ECO:0000313" key="3">
    <source>
        <dbReference type="Proteomes" id="UP000031166"/>
    </source>
</evidence>